<comment type="function">
    <text evidence="10">One of several proteins that assist in the late maturation steps of the functional core of the 30S ribosomal subunit. Helps release RbfA from mature subunits. May play a role in the assembly of ribosomal proteins into the subunit. Circularly permuted GTPase that catalyzes slow GTP hydrolysis, GTPase activity is stimulated by the 30S ribosomal subunit.</text>
</comment>
<evidence type="ECO:0000256" key="10">
    <source>
        <dbReference type="HAMAP-Rule" id="MF_01820"/>
    </source>
</evidence>
<dbReference type="EMBL" id="AZCU01000019">
    <property type="protein sequence ID" value="KRK22919.1"/>
    <property type="molecule type" value="Genomic_DNA"/>
</dbReference>
<keyword evidence="9 10" id="KW-0342">GTP-binding</keyword>
<proteinExistence type="inferred from homology"/>
<organism evidence="13 14">
    <name type="scientific">Lactiplantibacillus pentosus DSM 20314</name>
    <dbReference type="NCBI Taxonomy" id="1423791"/>
    <lineage>
        <taxon>Bacteria</taxon>
        <taxon>Bacillati</taxon>
        <taxon>Bacillota</taxon>
        <taxon>Bacilli</taxon>
        <taxon>Lactobacillales</taxon>
        <taxon>Lactobacillaceae</taxon>
        <taxon>Lactiplantibacillus</taxon>
    </lineage>
</organism>
<feature type="binding site" evidence="10">
    <location>
        <begin position="170"/>
        <end position="173"/>
    </location>
    <ligand>
        <name>GTP</name>
        <dbReference type="ChEBI" id="CHEBI:37565"/>
    </ligand>
</feature>
<evidence type="ECO:0000256" key="6">
    <source>
        <dbReference type="ARBA" id="ARBA00022801"/>
    </source>
</evidence>
<feature type="binding site" evidence="10">
    <location>
        <position position="306"/>
    </location>
    <ligand>
        <name>Zn(2+)</name>
        <dbReference type="ChEBI" id="CHEBI:29105"/>
    </ligand>
</feature>
<dbReference type="InterPro" id="IPR030378">
    <property type="entry name" value="G_CP_dom"/>
</dbReference>
<comment type="similarity">
    <text evidence="10">Belongs to the TRAFAC class YlqF/YawG GTPase family. RsgA subfamily.</text>
</comment>
<evidence type="ECO:0000259" key="11">
    <source>
        <dbReference type="PROSITE" id="PS50936"/>
    </source>
</evidence>
<dbReference type="CDD" id="cd01854">
    <property type="entry name" value="YjeQ_EngC"/>
    <property type="match status" value="1"/>
</dbReference>
<dbReference type="GO" id="GO:0005525">
    <property type="term" value="F:GTP binding"/>
    <property type="evidence" value="ECO:0007669"/>
    <property type="project" value="UniProtKB-UniRule"/>
</dbReference>
<dbReference type="GO" id="GO:0046872">
    <property type="term" value="F:metal ion binding"/>
    <property type="evidence" value="ECO:0007669"/>
    <property type="project" value="UniProtKB-KW"/>
</dbReference>
<keyword evidence="6 10" id="KW-0378">Hydrolase</keyword>
<dbReference type="InterPro" id="IPR004881">
    <property type="entry name" value="Ribosome_biogen_GTPase_RsgA"/>
</dbReference>
<dbReference type="EC" id="3.6.1.-" evidence="10"/>
<evidence type="ECO:0000256" key="1">
    <source>
        <dbReference type="ARBA" id="ARBA00022490"/>
    </source>
</evidence>
<dbReference type="Proteomes" id="UP000051020">
    <property type="component" value="Unassembled WGS sequence"/>
</dbReference>
<keyword evidence="8 10" id="KW-0694">RNA-binding</keyword>
<evidence type="ECO:0000256" key="9">
    <source>
        <dbReference type="ARBA" id="ARBA00023134"/>
    </source>
</evidence>
<keyword evidence="3 10" id="KW-0479">Metal-binding</keyword>
<evidence type="ECO:0000256" key="7">
    <source>
        <dbReference type="ARBA" id="ARBA00022833"/>
    </source>
</evidence>
<feature type="binding site" evidence="10">
    <location>
        <position position="314"/>
    </location>
    <ligand>
        <name>Zn(2+)</name>
        <dbReference type="ChEBI" id="CHEBI:29105"/>
    </ligand>
</feature>
<dbReference type="PROSITE" id="PS50936">
    <property type="entry name" value="ENGC_GTPASE"/>
    <property type="match status" value="1"/>
</dbReference>
<comment type="caution">
    <text evidence="13">The sequence shown here is derived from an EMBL/GenBank/DDBJ whole genome shotgun (WGS) entry which is preliminary data.</text>
</comment>
<dbReference type="NCBIfam" id="TIGR00157">
    <property type="entry name" value="ribosome small subunit-dependent GTPase A"/>
    <property type="match status" value="1"/>
</dbReference>
<dbReference type="InterPro" id="IPR027417">
    <property type="entry name" value="P-loop_NTPase"/>
</dbReference>
<dbReference type="Gene3D" id="1.10.40.50">
    <property type="entry name" value="Probable gtpase engc, domain 3"/>
    <property type="match status" value="1"/>
</dbReference>
<dbReference type="HAMAP" id="MF_01820">
    <property type="entry name" value="GTPase_RsgA"/>
    <property type="match status" value="1"/>
</dbReference>
<dbReference type="InterPro" id="IPR010914">
    <property type="entry name" value="RsgA_GTPase_dom"/>
</dbReference>
<dbReference type="GO" id="GO:0003924">
    <property type="term" value="F:GTPase activity"/>
    <property type="evidence" value="ECO:0007669"/>
    <property type="project" value="UniProtKB-UniRule"/>
</dbReference>
<sequence>MGSLGAFFYRKALGLVTLRKDKTLTINLTEYGLKQTIQKTITATEQPRLGRVIEQHRELYQLITATGQRQAQVTGKLAHQATSVTAFPAVGDWVLFSAGDDDTTLIDRILPRQSVLARGAVNQHDGQIIATNIDTIFICMSLNADFNVRRVERYLTIAWDSGAMPVLVLTKADVCTDRADKLRALADVTVGVPTVMCSAETGEGLEDLQPYLTAGQTVAFVGSSGVGKSTLINRLLGVTVLATKTIRQDDDKGRHTTTSRQLLPLPSGACVIDTPGMRELQIFVGDLQQTFAEITALAADCKFNDCTHTSEPGCAVQAAVADGRVSLERLQSYQKLQREMSYQGLNSRQLEQAKIQRMFGGKQAMKRVKQRYHRD</sequence>
<comment type="subunit">
    <text evidence="10">Monomer. Associates with 30S ribosomal subunit, binds 16S rRNA.</text>
</comment>
<dbReference type="GO" id="GO:0042274">
    <property type="term" value="P:ribosomal small subunit biogenesis"/>
    <property type="evidence" value="ECO:0007669"/>
    <property type="project" value="UniProtKB-UniRule"/>
</dbReference>
<dbReference type="Gene3D" id="3.40.50.300">
    <property type="entry name" value="P-loop containing nucleotide triphosphate hydrolases"/>
    <property type="match status" value="1"/>
</dbReference>
<evidence type="ECO:0000256" key="2">
    <source>
        <dbReference type="ARBA" id="ARBA00022517"/>
    </source>
</evidence>
<keyword evidence="5 10" id="KW-0547">Nucleotide-binding</keyword>
<reference evidence="13 14" key="1">
    <citation type="journal article" date="2015" name="Genome Announc.">
        <title>Expanding the biotechnology potential of lactobacilli through comparative genomics of 213 strains and associated genera.</title>
        <authorList>
            <person name="Sun Z."/>
            <person name="Harris H.M."/>
            <person name="McCann A."/>
            <person name="Guo C."/>
            <person name="Argimon S."/>
            <person name="Zhang W."/>
            <person name="Yang X."/>
            <person name="Jeffery I.B."/>
            <person name="Cooney J.C."/>
            <person name="Kagawa T.F."/>
            <person name="Liu W."/>
            <person name="Song Y."/>
            <person name="Salvetti E."/>
            <person name="Wrobel A."/>
            <person name="Rasinkangas P."/>
            <person name="Parkhill J."/>
            <person name="Rea M.C."/>
            <person name="O'Sullivan O."/>
            <person name="Ritari J."/>
            <person name="Douillard F.P."/>
            <person name="Paul Ross R."/>
            <person name="Yang R."/>
            <person name="Briner A.E."/>
            <person name="Felis G.E."/>
            <person name="de Vos W.M."/>
            <person name="Barrangou R."/>
            <person name="Klaenhammer T.R."/>
            <person name="Caufield P.W."/>
            <person name="Cui Y."/>
            <person name="Zhang H."/>
            <person name="O'Toole P.W."/>
        </authorList>
    </citation>
    <scope>NUCLEOTIDE SEQUENCE [LARGE SCALE GENOMIC DNA]</scope>
    <source>
        <strain evidence="13 14">DSM 20314</strain>
    </source>
</reference>
<evidence type="ECO:0000256" key="8">
    <source>
        <dbReference type="ARBA" id="ARBA00022884"/>
    </source>
</evidence>
<feature type="binding site" evidence="10">
    <location>
        <position position="308"/>
    </location>
    <ligand>
        <name>Zn(2+)</name>
        <dbReference type="ChEBI" id="CHEBI:29105"/>
    </ligand>
</feature>
<evidence type="ECO:0000256" key="3">
    <source>
        <dbReference type="ARBA" id="ARBA00022723"/>
    </source>
</evidence>
<keyword evidence="7 10" id="KW-0862">Zinc</keyword>
<dbReference type="InterPro" id="IPR012340">
    <property type="entry name" value="NA-bd_OB-fold"/>
</dbReference>
<protein>
    <recommendedName>
        <fullName evidence="10">Small ribosomal subunit biogenesis GTPase RsgA</fullName>
        <ecNumber evidence="10">3.6.1.-</ecNumber>
    </recommendedName>
</protein>
<keyword evidence="4 10" id="KW-0699">rRNA-binding</keyword>
<dbReference type="GO" id="GO:0005737">
    <property type="term" value="C:cytoplasm"/>
    <property type="evidence" value="ECO:0007669"/>
    <property type="project" value="UniProtKB-SubCell"/>
</dbReference>
<accession>A0A837R8L0</accession>
<comment type="subcellular location">
    <subcellularLocation>
        <location evidence="10">Cytoplasm</location>
    </subcellularLocation>
</comment>
<dbReference type="PANTHER" id="PTHR32120">
    <property type="entry name" value="SMALL RIBOSOMAL SUBUNIT BIOGENESIS GTPASE RSGA"/>
    <property type="match status" value="1"/>
</dbReference>
<keyword evidence="2 10" id="KW-0690">Ribosome biogenesis</keyword>
<feature type="binding site" evidence="10">
    <location>
        <begin position="222"/>
        <end position="230"/>
    </location>
    <ligand>
        <name>GTP</name>
        <dbReference type="ChEBI" id="CHEBI:37565"/>
    </ligand>
</feature>
<evidence type="ECO:0000259" key="12">
    <source>
        <dbReference type="PROSITE" id="PS51721"/>
    </source>
</evidence>
<evidence type="ECO:0000313" key="13">
    <source>
        <dbReference type="EMBL" id="KRK22919.1"/>
    </source>
</evidence>
<dbReference type="PANTHER" id="PTHR32120:SF10">
    <property type="entry name" value="SMALL RIBOSOMAL SUBUNIT BIOGENESIS GTPASE RSGA"/>
    <property type="match status" value="1"/>
</dbReference>
<dbReference type="AlphaFoldDB" id="A0A837R8L0"/>
<dbReference type="PROSITE" id="PS51721">
    <property type="entry name" value="G_CP"/>
    <property type="match status" value="1"/>
</dbReference>
<gene>
    <name evidence="10" type="primary">rsgA</name>
    <name evidence="13" type="ORF">FD24_GL001345</name>
</gene>
<feature type="binding site" evidence="10">
    <location>
        <position position="301"/>
    </location>
    <ligand>
        <name>Zn(2+)</name>
        <dbReference type="ChEBI" id="CHEBI:29105"/>
    </ligand>
</feature>
<evidence type="ECO:0000256" key="4">
    <source>
        <dbReference type="ARBA" id="ARBA00022730"/>
    </source>
</evidence>
<evidence type="ECO:0000256" key="5">
    <source>
        <dbReference type="ARBA" id="ARBA00022741"/>
    </source>
</evidence>
<feature type="domain" description="CP-type G" evidence="12">
    <location>
        <begin position="123"/>
        <end position="280"/>
    </location>
</feature>
<dbReference type="Pfam" id="PF03193">
    <property type="entry name" value="RsgA_GTPase"/>
    <property type="match status" value="1"/>
</dbReference>
<dbReference type="SUPFAM" id="SSF50249">
    <property type="entry name" value="Nucleic acid-binding proteins"/>
    <property type="match status" value="1"/>
</dbReference>
<dbReference type="GO" id="GO:0019843">
    <property type="term" value="F:rRNA binding"/>
    <property type="evidence" value="ECO:0007669"/>
    <property type="project" value="UniProtKB-KW"/>
</dbReference>
<feature type="domain" description="EngC GTPase" evidence="11">
    <location>
        <begin position="131"/>
        <end position="278"/>
    </location>
</feature>
<name>A0A837R8L0_LACPE</name>
<comment type="cofactor">
    <cofactor evidence="10">
        <name>Zn(2+)</name>
        <dbReference type="ChEBI" id="CHEBI:29105"/>
    </cofactor>
    <text evidence="10">Binds 1 zinc ion per subunit.</text>
</comment>
<dbReference type="SUPFAM" id="SSF52540">
    <property type="entry name" value="P-loop containing nucleoside triphosphate hydrolases"/>
    <property type="match status" value="1"/>
</dbReference>
<evidence type="ECO:0000313" key="14">
    <source>
        <dbReference type="Proteomes" id="UP000051020"/>
    </source>
</evidence>
<keyword evidence="1 10" id="KW-0963">Cytoplasm</keyword>